<proteinExistence type="predicted"/>
<name>A0A6V8N013_9BACT</name>
<feature type="transmembrane region" description="Helical" evidence="1">
    <location>
        <begin position="12"/>
        <end position="38"/>
    </location>
</feature>
<dbReference type="Proteomes" id="UP000831485">
    <property type="component" value="Chromosome"/>
</dbReference>
<dbReference type="Gene3D" id="1.20.144.10">
    <property type="entry name" value="Phosphatidic acid phosphatase type 2/haloperoxidase"/>
    <property type="match status" value="1"/>
</dbReference>
<evidence type="ECO:0000313" key="5">
    <source>
        <dbReference type="Proteomes" id="UP000568888"/>
    </source>
</evidence>
<evidence type="ECO:0000256" key="1">
    <source>
        <dbReference type="SAM" id="Phobius"/>
    </source>
</evidence>
<organism evidence="3 5">
    <name type="scientific">Geomonas paludis</name>
    <dbReference type="NCBI Taxonomy" id="2740185"/>
    <lineage>
        <taxon>Bacteria</taxon>
        <taxon>Pseudomonadati</taxon>
        <taxon>Thermodesulfobacteriota</taxon>
        <taxon>Desulfuromonadia</taxon>
        <taxon>Geobacterales</taxon>
        <taxon>Geobacteraceae</taxon>
        <taxon>Geomonas</taxon>
    </lineage>
</organism>
<keyword evidence="1" id="KW-0472">Membrane</keyword>
<dbReference type="InterPro" id="IPR036938">
    <property type="entry name" value="PAP2/HPO_sf"/>
</dbReference>
<protein>
    <submittedName>
        <fullName evidence="4">Phosphatase PAP2 family protein</fullName>
    </submittedName>
</protein>
<evidence type="ECO:0000313" key="4">
    <source>
        <dbReference type="EMBL" id="UPU34820.1"/>
    </source>
</evidence>
<dbReference type="EMBL" id="BLXY01000004">
    <property type="protein sequence ID" value="GFO64729.1"/>
    <property type="molecule type" value="Genomic_DNA"/>
</dbReference>
<reference evidence="4" key="3">
    <citation type="submission" date="2022-04" db="EMBL/GenBank/DDBJ databases">
        <authorList>
            <person name="Liu G."/>
        </authorList>
    </citation>
    <scope>NUCLEOTIDE SEQUENCE</scope>
    <source>
        <strain evidence="4">RG22</strain>
    </source>
</reference>
<feature type="transmembrane region" description="Helical" evidence="1">
    <location>
        <begin position="190"/>
        <end position="207"/>
    </location>
</feature>
<gene>
    <name evidence="3" type="ORF">GMPD_26480</name>
    <name evidence="4" type="ORF">M1B72_15370</name>
</gene>
<evidence type="ECO:0000259" key="2">
    <source>
        <dbReference type="Pfam" id="PF01569"/>
    </source>
</evidence>
<feature type="transmembrane region" description="Helical" evidence="1">
    <location>
        <begin position="58"/>
        <end position="76"/>
    </location>
</feature>
<evidence type="ECO:0000313" key="3">
    <source>
        <dbReference type="EMBL" id="GFO64729.1"/>
    </source>
</evidence>
<accession>A0A6V8N013</accession>
<reference evidence="3" key="2">
    <citation type="journal article" date="2021" name="Int. J. Syst. Evol. Microbiol.">
        <title>Geomonas silvestris sp. nov., Geomonas paludis sp. nov. and Geomonas limicola sp. nov., isolated from terrestrial environments, and emended description of the genus Geomonas.</title>
        <authorList>
            <person name="Itoh H."/>
            <person name="Xu Z."/>
            <person name="Masuda Y."/>
            <person name="Ushijima N."/>
            <person name="Hayakawa C."/>
            <person name="Shiratori Y."/>
            <person name="Senoo K."/>
        </authorList>
    </citation>
    <scope>NUCLEOTIDE SEQUENCE</scope>
    <source>
        <strain evidence="3">Red736</strain>
    </source>
</reference>
<dbReference type="InterPro" id="IPR000326">
    <property type="entry name" value="PAP2/HPO"/>
</dbReference>
<reference evidence="5" key="1">
    <citation type="submission" date="2020-06" db="EMBL/GenBank/DDBJ databases">
        <title>Draft genomic sequecing of Geomonas sp. Red736.</title>
        <authorList>
            <person name="Itoh H."/>
            <person name="Xu Z.X."/>
            <person name="Ushijima N."/>
            <person name="Masuda Y."/>
            <person name="Shiratori Y."/>
            <person name="Senoo K."/>
        </authorList>
    </citation>
    <scope>NUCLEOTIDE SEQUENCE [LARGE SCALE GENOMIC DNA]</scope>
    <source>
        <strain evidence="5">Red736</strain>
    </source>
</reference>
<feature type="domain" description="Phosphatidic acid phosphatase type 2/haloperoxidase" evidence="2">
    <location>
        <begin position="99"/>
        <end position="206"/>
    </location>
</feature>
<dbReference type="AlphaFoldDB" id="A0A6V8N013"/>
<sequence>MTDVTDATSRRLAVIGALLLPFTAVCVLYLDIPVAVFVRDYLYANRHWLRATSDLPDLLLGVVIAATAVSCFFYLFRSERGILDRATLLAKEIVWLAPASYLAKALLKMAFGRSNTRHWLSEPGAYGFHWFQMKEHCEGFPSGHMLVIVALLAAGWRFYPEARPLGIMLSVLLGIALIATNYHFFSDVVVGAYLAIVVELVIARLLFCRRHSSPN</sequence>
<feature type="transmembrane region" description="Helical" evidence="1">
    <location>
        <begin position="166"/>
        <end position="184"/>
    </location>
</feature>
<keyword evidence="1" id="KW-0812">Transmembrane</keyword>
<dbReference type="EMBL" id="CP096574">
    <property type="protein sequence ID" value="UPU34820.1"/>
    <property type="molecule type" value="Genomic_DNA"/>
</dbReference>
<dbReference type="Proteomes" id="UP000568888">
    <property type="component" value="Unassembled WGS sequence"/>
</dbReference>
<keyword evidence="1" id="KW-1133">Transmembrane helix</keyword>
<keyword evidence="6" id="KW-1185">Reference proteome</keyword>
<dbReference type="Pfam" id="PF01569">
    <property type="entry name" value="PAP2"/>
    <property type="match status" value="1"/>
</dbReference>
<dbReference type="SUPFAM" id="SSF48317">
    <property type="entry name" value="Acid phosphatase/Vanadium-dependent haloperoxidase"/>
    <property type="match status" value="1"/>
</dbReference>
<evidence type="ECO:0000313" key="6">
    <source>
        <dbReference type="Proteomes" id="UP000831485"/>
    </source>
</evidence>
<dbReference type="RefSeq" id="WP_183348095.1">
    <property type="nucleotide sequence ID" value="NZ_BLXY01000004.1"/>
</dbReference>